<dbReference type="GO" id="GO:0000400">
    <property type="term" value="F:four-way junction DNA binding"/>
    <property type="evidence" value="ECO:0007669"/>
    <property type="project" value="TreeGrafter"/>
</dbReference>
<proteinExistence type="inferred from homology"/>
<dbReference type="CDD" id="cd12091">
    <property type="entry name" value="FANCM_ID"/>
    <property type="match status" value="1"/>
</dbReference>
<sequence>MENEGDDDFSDFDDNELDSLYQKNINKNIKETIIRRSVPVQRDLYNNILPGEKPYYEEIQREVTFGPTHHKLRRDMLDTYIYPTNFEVRDYQFDIVRKSLFTNILCAIPTGMGKTFIASTVMLNYFLWTETGKIIFTAPTRPLVAQQIKACLGITGIPMDQAAILLDKSRKNREEIWANKRVFFTTPQVVENDLKRGVLNPKDIVCLVIDEAHRATGSYAYTNVVKFIDRFNSSYRILALTATPGSDLESVQEVVNNLDISSIEIRTEESMDIIKYMKKRKQEKIQVALTTEIEDTIEQLGIAILPVLQQAVELGIYEECEPSHINAFKAMQQSQKVIANPTIPEGLKWRNFFILQLLNHVGQMLKRIKIYGLRTFYSYFTNKFKEFTTKYGLGKSTNKIAAGFYYSPILKTMMDNCRSLVEDPGFLGHGKLQHVRDELQEFFKYGVNDSRVIIFTELRESALEIVKCIDSMNDDNIIPHIFIGQARGKEGFDEVSYTRKHQPKGRKKIDRLKRLEEEKEMEERKRKKKEQDALQRSSSRTGSSEDAQINGMNQKQQKEVIKQFKNGIYNVLVCTSIGEEGLDIGEVDLIICYDTTSSPIKNIQRMGRTGRKRDGKIVLLFSSNEGSKFEKAMENYSNLQKLISQHHVEYKKSDRILPDNIIPKCEKKFIEINEEDQEVNSMNDSDDLIRYATQCMMGKKPKHKKVREKNKTIKQKKKTEKQFFMPDDVETGIVSASTLVNKVQPLETDDLAIDPVVERPIKKRKFSVLDKLENDSLSSGTESDKDDLLLVGAPRSLSIGTLIHSGPNEISDDIMTPIVAPPNNVKDKGVISKPGVLLNEIDGTSTILLDSRQSELSVRKIPNEVNKNIHKMPITMKNDMESSSDNIELRTDKRTSSFVRNIEVKNKTVSTDVLSEKYNILTQEEEVHFGKNYFPSVFTISAAPKFSSHSKSSYTPHTKFTQGMITLFKDVDNQNMKQKIEMNKIFCVARGLQNGVFSADNTIAPSFVVANDEISFLPEFPSKETSLNITNEDLADLLDSDSGSDF</sequence>
<evidence type="ECO:0000256" key="7">
    <source>
        <dbReference type="ARBA" id="ARBA00023242"/>
    </source>
</evidence>
<dbReference type="InterPro" id="IPR001650">
    <property type="entry name" value="Helicase_C-like"/>
</dbReference>
<evidence type="ECO:0000313" key="13">
    <source>
        <dbReference type="EMBL" id="CCC67877.1"/>
    </source>
</evidence>
<reference evidence="13 14" key="1">
    <citation type="journal article" date="2011" name="Proc. Natl. Acad. Sci. U.S.A.">
        <title>Evolutionary erosion of yeast sex chromosomes by mating-type switching accidents.</title>
        <authorList>
            <person name="Gordon J.L."/>
            <person name="Armisen D."/>
            <person name="Proux-Wera E."/>
            <person name="Oheigeartaigh S.S."/>
            <person name="Byrne K.P."/>
            <person name="Wolfe K.H."/>
        </authorList>
    </citation>
    <scope>NUCLEOTIDE SEQUENCE [LARGE SCALE GENOMIC DNA]</scope>
    <source>
        <strain evidence="14">ATCC 76901 / BCRC 22586 / CBS 4309 / NBRC 1992 / NRRL Y-12630</strain>
    </source>
</reference>
<dbReference type="InterPro" id="IPR014001">
    <property type="entry name" value="Helicase_ATP-bd"/>
</dbReference>
<feature type="region of interest" description="Disordered" evidence="10">
    <location>
        <begin position="494"/>
        <end position="513"/>
    </location>
</feature>
<evidence type="ECO:0000256" key="3">
    <source>
        <dbReference type="ARBA" id="ARBA00022741"/>
    </source>
</evidence>
<comment type="function">
    <text evidence="9">ATP-dependent DNA helicase involved in DNA damage repair by homologous recombination and in genome maintenance. Capable of unwinding D-loops. Plays a role in limiting crossover recombinants during mitotic DNA double-strand break (DSB) repair. Component of a FANCM-MHF complex which promotes gene conversion at blocked replication forks, probably by reversal of the stalled fork.</text>
</comment>
<evidence type="ECO:0000256" key="2">
    <source>
        <dbReference type="ARBA" id="ARBA00009889"/>
    </source>
</evidence>
<evidence type="ECO:0000256" key="5">
    <source>
        <dbReference type="ARBA" id="ARBA00022806"/>
    </source>
</evidence>
<dbReference type="PANTHER" id="PTHR14025:SF20">
    <property type="entry name" value="FANCONI ANEMIA GROUP M PROTEIN"/>
    <property type="match status" value="1"/>
</dbReference>
<dbReference type="PANTHER" id="PTHR14025">
    <property type="entry name" value="FANCONI ANEMIA GROUP M FANCM FAMILY MEMBER"/>
    <property type="match status" value="1"/>
</dbReference>
<dbReference type="RefSeq" id="XP_003674257.1">
    <property type="nucleotide sequence ID" value="XM_003674209.1"/>
</dbReference>
<accession>G0V8S8</accession>
<evidence type="ECO:0000256" key="10">
    <source>
        <dbReference type="SAM" id="MobiDB-lite"/>
    </source>
</evidence>
<dbReference type="InterPro" id="IPR006935">
    <property type="entry name" value="Helicase/UvrB_N"/>
</dbReference>
<dbReference type="AlphaFoldDB" id="G0V8S8"/>
<dbReference type="GO" id="GO:0036297">
    <property type="term" value="P:interstrand cross-link repair"/>
    <property type="evidence" value="ECO:0007669"/>
    <property type="project" value="EnsemblFungi"/>
</dbReference>
<dbReference type="GO" id="GO:0045003">
    <property type="term" value="P:double-strand break repair via synthesis-dependent strand annealing"/>
    <property type="evidence" value="ECO:0007669"/>
    <property type="project" value="TreeGrafter"/>
</dbReference>
<dbReference type="FunFam" id="3.40.50.300:FF:000861">
    <property type="entry name" value="Fanconi anemia, complementation group M"/>
    <property type="match status" value="1"/>
</dbReference>
<feature type="domain" description="Helicase ATP-binding" evidence="11">
    <location>
        <begin position="95"/>
        <end position="262"/>
    </location>
</feature>
<dbReference type="Pfam" id="PF04851">
    <property type="entry name" value="ResIII"/>
    <property type="match status" value="1"/>
</dbReference>
<evidence type="ECO:0000256" key="8">
    <source>
        <dbReference type="ARBA" id="ARBA00047995"/>
    </source>
</evidence>
<dbReference type="EMBL" id="HE576752">
    <property type="protein sequence ID" value="CCC67877.1"/>
    <property type="molecule type" value="Genomic_DNA"/>
</dbReference>
<keyword evidence="5" id="KW-0347">Helicase</keyword>
<dbReference type="HOGENOM" id="CLU_002513_1_0_1"/>
<dbReference type="STRING" id="1064592.G0V8S8"/>
<dbReference type="SMART" id="SM00490">
    <property type="entry name" value="HELICc"/>
    <property type="match status" value="1"/>
</dbReference>
<dbReference type="GO" id="GO:0009378">
    <property type="term" value="F:four-way junction helicase activity"/>
    <property type="evidence" value="ECO:0007669"/>
    <property type="project" value="TreeGrafter"/>
</dbReference>
<dbReference type="InterPro" id="IPR039686">
    <property type="entry name" value="FANCM/Mph1-like_ID"/>
</dbReference>
<dbReference type="Proteomes" id="UP000001640">
    <property type="component" value="Chromosome 1"/>
</dbReference>
<dbReference type="EC" id="3.6.4.12" evidence="9"/>
<dbReference type="GO" id="GO:0070336">
    <property type="term" value="F:flap-structured DNA binding"/>
    <property type="evidence" value="ECO:0007669"/>
    <property type="project" value="EnsemblFungi"/>
</dbReference>
<dbReference type="PROSITE" id="PS51192">
    <property type="entry name" value="HELICASE_ATP_BIND_1"/>
    <property type="match status" value="1"/>
</dbReference>
<evidence type="ECO:0000259" key="11">
    <source>
        <dbReference type="PROSITE" id="PS51192"/>
    </source>
</evidence>
<name>G0V8S8_NAUCA</name>
<dbReference type="FunCoup" id="G0V8S8">
    <property type="interactions" value="278"/>
</dbReference>
<comment type="similarity">
    <text evidence="2 9">Belongs to the DEAD box helicase family. DEAH subfamily. FANCM sub-subfamily.</text>
</comment>
<feature type="region of interest" description="Disordered" evidence="10">
    <location>
        <begin position="518"/>
        <end position="554"/>
    </location>
</feature>
<dbReference type="PROSITE" id="PS51194">
    <property type="entry name" value="HELICASE_CTER"/>
    <property type="match status" value="1"/>
</dbReference>
<comment type="catalytic activity">
    <reaction evidence="8 9">
        <text>ATP + H2O = ADP + phosphate + H(+)</text>
        <dbReference type="Rhea" id="RHEA:13065"/>
        <dbReference type="ChEBI" id="CHEBI:15377"/>
        <dbReference type="ChEBI" id="CHEBI:15378"/>
        <dbReference type="ChEBI" id="CHEBI:30616"/>
        <dbReference type="ChEBI" id="CHEBI:43474"/>
        <dbReference type="ChEBI" id="CHEBI:456216"/>
        <dbReference type="EC" id="3.6.4.12"/>
    </reaction>
</comment>
<dbReference type="GeneID" id="96901355"/>
<dbReference type="GO" id="GO:0007535">
    <property type="term" value="P:donor selection"/>
    <property type="evidence" value="ECO:0007669"/>
    <property type="project" value="EnsemblFungi"/>
</dbReference>
<feature type="compositionally biased region" description="Basic residues" evidence="10">
    <location>
        <begin position="498"/>
        <end position="511"/>
    </location>
</feature>
<protein>
    <recommendedName>
        <fullName evidence="9">ATP-dependent DNA helicase</fullName>
        <ecNumber evidence="9">3.6.4.12</ecNumber>
    </recommendedName>
</protein>
<keyword evidence="14" id="KW-1185">Reference proteome</keyword>
<keyword evidence="6" id="KW-0067">ATP-binding</keyword>
<dbReference type="SUPFAM" id="SSF52540">
    <property type="entry name" value="P-loop containing nucleoside triphosphate hydrolases"/>
    <property type="match status" value="2"/>
</dbReference>
<dbReference type="InParanoid" id="G0V8S8"/>
<dbReference type="OMA" id="EGIKWRN"/>
<evidence type="ECO:0000256" key="9">
    <source>
        <dbReference type="RuleBase" id="RU367027"/>
    </source>
</evidence>
<dbReference type="GO" id="GO:0033567">
    <property type="term" value="P:DNA replication, Okazaki fragment processing"/>
    <property type="evidence" value="ECO:0007669"/>
    <property type="project" value="EnsemblFungi"/>
</dbReference>
<dbReference type="Gene3D" id="3.40.50.300">
    <property type="entry name" value="P-loop containing nucleotide triphosphate hydrolases"/>
    <property type="match status" value="2"/>
</dbReference>
<dbReference type="eggNOG" id="KOG0354">
    <property type="taxonomic scope" value="Eukaryota"/>
</dbReference>
<dbReference type="GO" id="GO:0016887">
    <property type="term" value="F:ATP hydrolysis activity"/>
    <property type="evidence" value="ECO:0007669"/>
    <property type="project" value="RHEA"/>
</dbReference>
<reference key="2">
    <citation type="submission" date="2011-08" db="EMBL/GenBank/DDBJ databases">
        <title>Genome sequence of Naumovozyma castellii.</title>
        <authorList>
            <person name="Gordon J.L."/>
            <person name="Armisen D."/>
            <person name="Proux-Wera E."/>
            <person name="OhEigeartaigh S.S."/>
            <person name="Byrne K.P."/>
            <person name="Wolfe K.H."/>
        </authorList>
    </citation>
    <scope>NUCLEOTIDE SEQUENCE</scope>
    <source>
        <strain>Type strain:CBS 4309</strain>
    </source>
</reference>
<dbReference type="OrthoDB" id="164902at2759"/>
<evidence type="ECO:0000259" key="12">
    <source>
        <dbReference type="PROSITE" id="PS51194"/>
    </source>
</evidence>
<dbReference type="GO" id="GO:0033677">
    <property type="term" value="F:DNA/RNA helicase activity"/>
    <property type="evidence" value="ECO:0007669"/>
    <property type="project" value="EnsemblFungi"/>
</dbReference>
<feature type="compositionally biased region" description="Polar residues" evidence="10">
    <location>
        <begin position="534"/>
        <end position="554"/>
    </location>
</feature>
<feature type="domain" description="Helicase C-terminal" evidence="12">
    <location>
        <begin position="438"/>
        <end position="656"/>
    </location>
</feature>
<feature type="compositionally biased region" description="Basic and acidic residues" evidence="10">
    <location>
        <begin position="518"/>
        <end position="533"/>
    </location>
</feature>
<comment type="subunit">
    <text evidence="9">Interacts with the MHF histone-fold complex to form the FANCM-MHF complex.</text>
</comment>
<keyword evidence="4" id="KW-0378">Hydrolase</keyword>
<dbReference type="InterPro" id="IPR044749">
    <property type="entry name" value="FANCM_DEXDc"/>
</dbReference>
<dbReference type="InterPro" id="IPR027417">
    <property type="entry name" value="P-loop_NTPase"/>
</dbReference>
<dbReference type="KEGG" id="ncs:NCAS_0A13190"/>
<dbReference type="Pfam" id="PF00271">
    <property type="entry name" value="Helicase_C"/>
    <property type="match status" value="1"/>
</dbReference>
<dbReference type="GO" id="GO:0060543">
    <property type="term" value="P:negative regulation of strand invasion"/>
    <property type="evidence" value="ECO:0007669"/>
    <property type="project" value="EnsemblFungi"/>
</dbReference>
<evidence type="ECO:0000256" key="1">
    <source>
        <dbReference type="ARBA" id="ARBA00004123"/>
    </source>
</evidence>
<dbReference type="SMART" id="SM00487">
    <property type="entry name" value="DEXDc"/>
    <property type="match status" value="1"/>
</dbReference>
<comment type="subcellular location">
    <subcellularLocation>
        <location evidence="1 9">Nucleus</location>
    </subcellularLocation>
</comment>
<dbReference type="GO" id="GO:0043138">
    <property type="term" value="F:3'-5' DNA helicase activity"/>
    <property type="evidence" value="ECO:0007669"/>
    <property type="project" value="EnsemblFungi"/>
</dbReference>
<evidence type="ECO:0000256" key="6">
    <source>
        <dbReference type="ARBA" id="ARBA00022840"/>
    </source>
</evidence>
<gene>
    <name evidence="13" type="primary">NCAS0A13190</name>
    <name evidence="13" type="ordered locus">NCAS_0A13190</name>
</gene>
<evidence type="ECO:0000313" key="14">
    <source>
        <dbReference type="Proteomes" id="UP000001640"/>
    </source>
</evidence>
<keyword evidence="3" id="KW-0547">Nucleotide-binding</keyword>
<organism evidence="13 14">
    <name type="scientific">Naumovozyma castellii</name>
    <name type="common">Yeast</name>
    <name type="synonym">Saccharomyces castellii</name>
    <dbReference type="NCBI Taxonomy" id="27288"/>
    <lineage>
        <taxon>Eukaryota</taxon>
        <taxon>Fungi</taxon>
        <taxon>Dikarya</taxon>
        <taxon>Ascomycota</taxon>
        <taxon>Saccharomycotina</taxon>
        <taxon>Saccharomycetes</taxon>
        <taxon>Saccharomycetales</taxon>
        <taxon>Saccharomycetaceae</taxon>
        <taxon>Naumovozyma</taxon>
    </lineage>
</organism>
<dbReference type="GO" id="GO:0005634">
    <property type="term" value="C:nucleus"/>
    <property type="evidence" value="ECO:0007669"/>
    <property type="project" value="UniProtKB-SubCell"/>
</dbReference>
<dbReference type="GO" id="GO:0005524">
    <property type="term" value="F:ATP binding"/>
    <property type="evidence" value="ECO:0007669"/>
    <property type="project" value="UniProtKB-UniRule"/>
</dbReference>
<evidence type="ECO:0000256" key="4">
    <source>
        <dbReference type="ARBA" id="ARBA00022801"/>
    </source>
</evidence>
<dbReference type="CDD" id="cd18033">
    <property type="entry name" value="DEXDc_FANCM"/>
    <property type="match status" value="1"/>
</dbReference>
<keyword evidence="7" id="KW-0539">Nucleus</keyword>